<evidence type="ECO:0000313" key="3">
    <source>
        <dbReference type="Proteomes" id="UP001501147"/>
    </source>
</evidence>
<keyword evidence="3" id="KW-1185">Reference proteome</keyword>
<feature type="region of interest" description="Disordered" evidence="1">
    <location>
        <begin position="96"/>
        <end position="127"/>
    </location>
</feature>
<proteinExistence type="predicted"/>
<name>A0ABP9A7M5_9ACTN</name>
<protein>
    <submittedName>
        <fullName evidence="2">Uncharacterized protein</fullName>
    </submittedName>
</protein>
<gene>
    <name evidence="2" type="ORF">GCM10023329_25590</name>
</gene>
<evidence type="ECO:0000313" key="2">
    <source>
        <dbReference type="EMBL" id="GAA4775835.1"/>
    </source>
</evidence>
<evidence type="ECO:0000256" key="1">
    <source>
        <dbReference type="SAM" id="MobiDB-lite"/>
    </source>
</evidence>
<organism evidence="2 3">
    <name type="scientific">Streptomyces sanyensis</name>
    <dbReference type="NCBI Taxonomy" id="568869"/>
    <lineage>
        <taxon>Bacteria</taxon>
        <taxon>Bacillati</taxon>
        <taxon>Actinomycetota</taxon>
        <taxon>Actinomycetes</taxon>
        <taxon>Kitasatosporales</taxon>
        <taxon>Streptomycetaceae</taxon>
        <taxon>Streptomyces</taxon>
    </lineage>
</organism>
<feature type="compositionally biased region" description="Polar residues" evidence="1">
    <location>
        <begin position="106"/>
        <end position="118"/>
    </location>
</feature>
<dbReference type="Proteomes" id="UP001501147">
    <property type="component" value="Unassembled WGS sequence"/>
</dbReference>
<reference evidence="3" key="1">
    <citation type="journal article" date="2019" name="Int. J. Syst. Evol. Microbiol.">
        <title>The Global Catalogue of Microorganisms (GCM) 10K type strain sequencing project: providing services to taxonomists for standard genome sequencing and annotation.</title>
        <authorList>
            <consortium name="The Broad Institute Genomics Platform"/>
            <consortium name="The Broad Institute Genome Sequencing Center for Infectious Disease"/>
            <person name="Wu L."/>
            <person name="Ma J."/>
        </authorList>
    </citation>
    <scope>NUCLEOTIDE SEQUENCE [LARGE SCALE GENOMIC DNA]</scope>
    <source>
        <strain evidence="3">JCM 18324</strain>
    </source>
</reference>
<accession>A0ABP9A7M5</accession>
<dbReference type="RefSeq" id="WP_345613298.1">
    <property type="nucleotide sequence ID" value="NZ_BAABJV010000005.1"/>
</dbReference>
<dbReference type="EMBL" id="BAABJV010000005">
    <property type="protein sequence ID" value="GAA4775835.1"/>
    <property type="molecule type" value="Genomic_DNA"/>
</dbReference>
<comment type="caution">
    <text evidence="2">The sequence shown here is derived from an EMBL/GenBank/DDBJ whole genome shotgun (WGS) entry which is preliminary data.</text>
</comment>
<sequence length="127" mass="13733">MSEQKPDAQPQVPAAAEEERKVVVFAVRIDPVLREQIEGLRVITGHSVNDVGVEALNDWVAKTLEDETVQQKAMAELGAEEKRLQERRAAIAGILGAKATEEATSDGGTSKQGDTPTSRRSKPRSEA</sequence>